<dbReference type="Proteomes" id="UP000287651">
    <property type="component" value="Unassembled WGS sequence"/>
</dbReference>
<sequence>MVCCFSLYHPVHAVCTDPSVDRYADHLLSCNTLDVVPYRMLRDCFDTITAQNRLVTVDFDRCRPLSSGISLAAARKREKKQGRRKRKRENLGTTLRMRRTSRGDDFFVVVFSSSPSPRLRR</sequence>
<organism evidence="2 3">
    <name type="scientific">Ensete ventricosum</name>
    <name type="common">Abyssinian banana</name>
    <name type="synonym">Musa ensete</name>
    <dbReference type="NCBI Taxonomy" id="4639"/>
    <lineage>
        <taxon>Eukaryota</taxon>
        <taxon>Viridiplantae</taxon>
        <taxon>Streptophyta</taxon>
        <taxon>Embryophyta</taxon>
        <taxon>Tracheophyta</taxon>
        <taxon>Spermatophyta</taxon>
        <taxon>Magnoliopsida</taxon>
        <taxon>Liliopsida</taxon>
        <taxon>Zingiberales</taxon>
        <taxon>Musaceae</taxon>
        <taxon>Ensete</taxon>
    </lineage>
</organism>
<evidence type="ECO:0000313" key="3">
    <source>
        <dbReference type="Proteomes" id="UP000287651"/>
    </source>
</evidence>
<dbReference type="AlphaFoldDB" id="A0A426YKZ2"/>
<comment type="caution">
    <text evidence="2">The sequence shown here is derived from an EMBL/GenBank/DDBJ whole genome shotgun (WGS) entry which is preliminary data.</text>
</comment>
<dbReference type="EMBL" id="AMZH03011720">
    <property type="protein sequence ID" value="RRT52336.1"/>
    <property type="molecule type" value="Genomic_DNA"/>
</dbReference>
<gene>
    <name evidence="2" type="ORF">B296_00050539</name>
</gene>
<accession>A0A426YKZ2</accession>
<feature type="compositionally biased region" description="Basic residues" evidence="1">
    <location>
        <begin position="74"/>
        <end position="88"/>
    </location>
</feature>
<evidence type="ECO:0000313" key="2">
    <source>
        <dbReference type="EMBL" id="RRT52336.1"/>
    </source>
</evidence>
<feature type="region of interest" description="Disordered" evidence="1">
    <location>
        <begin position="73"/>
        <end position="95"/>
    </location>
</feature>
<proteinExistence type="predicted"/>
<evidence type="ECO:0000256" key="1">
    <source>
        <dbReference type="SAM" id="MobiDB-lite"/>
    </source>
</evidence>
<name>A0A426YKZ2_ENSVE</name>
<protein>
    <submittedName>
        <fullName evidence="2">Uncharacterized protein</fullName>
    </submittedName>
</protein>
<reference evidence="2 3" key="1">
    <citation type="journal article" date="2014" name="Agronomy (Basel)">
        <title>A Draft Genome Sequence for Ensete ventricosum, the Drought-Tolerant Tree Against Hunger.</title>
        <authorList>
            <person name="Harrison J."/>
            <person name="Moore K.A."/>
            <person name="Paszkiewicz K."/>
            <person name="Jones T."/>
            <person name="Grant M."/>
            <person name="Ambacheew D."/>
            <person name="Muzemil S."/>
            <person name="Studholme D.J."/>
        </authorList>
    </citation>
    <scope>NUCLEOTIDE SEQUENCE [LARGE SCALE GENOMIC DNA]</scope>
</reference>